<name>A0A915A0P3_PARUN</name>
<protein>
    <submittedName>
        <fullName evidence="2">Uncharacterized protein</fullName>
    </submittedName>
</protein>
<accession>A0A915A0P3</accession>
<dbReference type="Proteomes" id="UP000887569">
    <property type="component" value="Unplaced"/>
</dbReference>
<evidence type="ECO:0000313" key="1">
    <source>
        <dbReference type="Proteomes" id="UP000887569"/>
    </source>
</evidence>
<dbReference type="AlphaFoldDB" id="A0A915A0P3"/>
<dbReference type="WBParaSite" id="PgE121_g002_t01">
    <property type="protein sequence ID" value="PgE121_g002_t01"/>
    <property type="gene ID" value="PgE121_g002"/>
</dbReference>
<sequence length="78" mass="9177">MLSQLRSNGFLVYSQLTAIKIQVLVLYHSARRSVPHLIQRQILLWVQRLSNRITKSYPSFQRTSMNLWPISVIDVRLP</sequence>
<reference evidence="2" key="1">
    <citation type="submission" date="2022-11" db="UniProtKB">
        <authorList>
            <consortium name="WormBaseParasite"/>
        </authorList>
    </citation>
    <scope>IDENTIFICATION</scope>
</reference>
<proteinExistence type="predicted"/>
<keyword evidence="1" id="KW-1185">Reference proteome</keyword>
<evidence type="ECO:0000313" key="2">
    <source>
        <dbReference type="WBParaSite" id="PgE121_g002_t01"/>
    </source>
</evidence>
<organism evidence="1 2">
    <name type="scientific">Parascaris univalens</name>
    <name type="common">Nematode worm</name>
    <dbReference type="NCBI Taxonomy" id="6257"/>
    <lineage>
        <taxon>Eukaryota</taxon>
        <taxon>Metazoa</taxon>
        <taxon>Ecdysozoa</taxon>
        <taxon>Nematoda</taxon>
        <taxon>Chromadorea</taxon>
        <taxon>Rhabditida</taxon>
        <taxon>Spirurina</taxon>
        <taxon>Ascaridomorpha</taxon>
        <taxon>Ascaridoidea</taxon>
        <taxon>Ascarididae</taxon>
        <taxon>Parascaris</taxon>
    </lineage>
</organism>